<sequence length="315" mass="36560">MRQIGGKILRRIKRVFTPSPTPPTTPAQLRKCQQLLELRSQMELVTPPIPRPGKKVISVVIGSYNRRRLLEKAINSVRHNQIPVPYEIIVVDGGSDDGSLAWLIQQKDIITIVQHNRGEFQGKTIERQSWGYFMNLGFKSAQGKYILMISDDCLLLPNAVNLGLEKFQEMETAGRKIGGVAFYFRNWPEEKEYYVQKSLGGKLAINHGIYLKEALEAVGWLEEDQYIFYKADSDVCLKMWLAGYEIVDCPKAFVEHYYDPEEAVRQSNNAVKISDREVYLKRWDSIYYHPTWQELRDKIIIKYDDPHRTAEQFLE</sequence>
<organism evidence="2 3">
    <name type="scientific">Gomphosphaeria aponina SAG 52.96 = DSM 107014</name>
    <dbReference type="NCBI Taxonomy" id="1521640"/>
    <lineage>
        <taxon>Bacteria</taxon>
        <taxon>Bacillati</taxon>
        <taxon>Cyanobacteriota</taxon>
        <taxon>Cyanophyceae</taxon>
        <taxon>Oscillatoriophycideae</taxon>
        <taxon>Chroococcales</taxon>
        <taxon>Gomphosphaeriaceae</taxon>
        <taxon>Gomphosphaeria</taxon>
    </lineage>
</organism>
<dbReference type="Gene3D" id="3.90.550.10">
    <property type="entry name" value="Spore Coat Polysaccharide Biosynthesis Protein SpsA, Chain A"/>
    <property type="match status" value="1"/>
</dbReference>
<dbReference type="InterPro" id="IPR050834">
    <property type="entry name" value="Glycosyltransf_2"/>
</dbReference>
<dbReference type="EMBL" id="JADQBC010000009">
    <property type="protein sequence ID" value="MBR8826712.1"/>
    <property type="molecule type" value="Genomic_DNA"/>
</dbReference>
<keyword evidence="2" id="KW-0328">Glycosyltransferase</keyword>
<dbReference type="Pfam" id="PF00535">
    <property type="entry name" value="Glycos_transf_2"/>
    <property type="match status" value="1"/>
</dbReference>
<accession>A0A941GRK0</accession>
<dbReference type="Proteomes" id="UP000767446">
    <property type="component" value="Unassembled WGS sequence"/>
</dbReference>
<dbReference type="InterPro" id="IPR029044">
    <property type="entry name" value="Nucleotide-diphossugar_trans"/>
</dbReference>
<feature type="domain" description="Glycosyltransferase 2-like" evidence="1">
    <location>
        <begin position="58"/>
        <end position="172"/>
    </location>
</feature>
<reference evidence="2" key="1">
    <citation type="submission" date="2021-02" db="EMBL/GenBank/DDBJ databases">
        <title>Metagenome analyses of Stigonema ocellatum DSM 106950, Chlorogloea purpurea SAG 13.99 and Gomphosphaeria aponina DSM 107014.</title>
        <authorList>
            <person name="Marter P."/>
            <person name="Huang S."/>
        </authorList>
    </citation>
    <scope>NUCLEOTIDE SEQUENCE</scope>
    <source>
        <strain evidence="2">JP213</strain>
    </source>
</reference>
<dbReference type="SUPFAM" id="SSF53448">
    <property type="entry name" value="Nucleotide-diphospho-sugar transferases"/>
    <property type="match status" value="1"/>
</dbReference>
<keyword evidence="2" id="KW-0808">Transferase</keyword>
<dbReference type="PANTHER" id="PTHR43685:SF2">
    <property type="entry name" value="GLYCOSYLTRANSFERASE 2-LIKE DOMAIN-CONTAINING PROTEIN"/>
    <property type="match status" value="1"/>
</dbReference>
<comment type="caution">
    <text evidence="2">The sequence shown here is derived from an EMBL/GenBank/DDBJ whole genome shotgun (WGS) entry which is preliminary data.</text>
</comment>
<dbReference type="InterPro" id="IPR001173">
    <property type="entry name" value="Glyco_trans_2-like"/>
</dbReference>
<evidence type="ECO:0000259" key="1">
    <source>
        <dbReference type="Pfam" id="PF00535"/>
    </source>
</evidence>
<dbReference type="GO" id="GO:0016757">
    <property type="term" value="F:glycosyltransferase activity"/>
    <property type="evidence" value="ECO:0007669"/>
    <property type="project" value="UniProtKB-KW"/>
</dbReference>
<gene>
    <name evidence="2" type="ORF">DSM107014_02215</name>
</gene>
<dbReference type="EC" id="2.4.-.-" evidence="2"/>
<dbReference type="PANTHER" id="PTHR43685">
    <property type="entry name" value="GLYCOSYLTRANSFERASE"/>
    <property type="match status" value="1"/>
</dbReference>
<dbReference type="AlphaFoldDB" id="A0A941GRK0"/>
<protein>
    <submittedName>
        <fullName evidence="2">Glycosyltransferase</fullName>
        <ecNumber evidence="2">2.4.-.-</ecNumber>
    </submittedName>
</protein>
<evidence type="ECO:0000313" key="2">
    <source>
        <dbReference type="EMBL" id="MBR8826712.1"/>
    </source>
</evidence>
<proteinExistence type="predicted"/>
<name>A0A941GRK0_9CHRO</name>
<evidence type="ECO:0000313" key="3">
    <source>
        <dbReference type="Proteomes" id="UP000767446"/>
    </source>
</evidence>